<dbReference type="PANTHER" id="PTHR43289:SF6">
    <property type="entry name" value="SERINE_THREONINE-PROTEIN KINASE NEKL-3"/>
    <property type="match status" value="1"/>
</dbReference>
<dbReference type="SUPFAM" id="SSF56112">
    <property type="entry name" value="Protein kinase-like (PK-like)"/>
    <property type="match status" value="1"/>
</dbReference>
<organism evidence="11 12">
    <name type="scientific">Labilithrix luteola</name>
    <dbReference type="NCBI Taxonomy" id="1391654"/>
    <lineage>
        <taxon>Bacteria</taxon>
        <taxon>Pseudomonadati</taxon>
        <taxon>Myxococcota</taxon>
        <taxon>Polyangia</taxon>
        <taxon>Polyangiales</taxon>
        <taxon>Labilitrichaceae</taxon>
        <taxon>Labilithrix</taxon>
    </lineage>
</organism>
<evidence type="ECO:0000313" key="11">
    <source>
        <dbReference type="EMBL" id="AKU96153.1"/>
    </source>
</evidence>
<dbReference type="Gene3D" id="1.10.510.10">
    <property type="entry name" value="Transferase(Phosphotransferase) domain 1"/>
    <property type="match status" value="1"/>
</dbReference>
<dbReference type="EMBL" id="CP012333">
    <property type="protein sequence ID" value="AKU96153.1"/>
    <property type="molecule type" value="Genomic_DNA"/>
</dbReference>
<dbReference type="PROSITE" id="PS50011">
    <property type="entry name" value="PROTEIN_KINASE_DOM"/>
    <property type="match status" value="1"/>
</dbReference>
<gene>
    <name evidence="11" type="ORF">AKJ09_02817</name>
</gene>
<dbReference type="CDD" id="cd14014">
    <property type="entry name" value="STKc_PknB_like"/>
    <property type="match status" value="1"/>
</dbReference>
<evidence type="ECO:0000259" key="10">
    <source>
        <dbReference type="PROSITE" id="PS50011"/>
    </source>
</evidence>
<reference evidence="11 12" key="1">
    <citation type="submission" date="2015-08" db="EMBL/GenBank/DDBJ databases">
        <authorList>
            <person name="Babu N.S."/>
            <person name="Beckwith C.J."/>
            <person name="Beseler K.G."/>
            <person name="Brison A."/>
            <person name="Carone J.V."/>
            <person name="Caskin T.P."/>
            <person name="Diamond M."/>
            <person name="Durham M.E."/>
            <person name="Foxe J.M."/>
            <person name="Go M."/>
            <person name="Henderson B.A."/>
            <person name="Jones I.B."/>
            <person name="McGettigan J.A."/>
            <person name="Micheletti S.J."/>
            <person name="Nasrallah M.E."/>
            <person name="Ortiz D."/>
            <person name="Piller C.R."/>
            <person name="Privatt S.R."/>
            <person name="Schneider S.L."/>
            <person name="Sharp S."/>
            <person name="Smith T.C."/>
            <person name="Stanton J.D."/>
            <person name="Ullery H.E."/>
            <person name="Wilson R.J."/>
            <person name="Serrano M.G."/>
            <person name="Buck G."/>
            <person name="Lee V."/>
            <person name="Wang Y."/>
            <person name="Carvalho R."/>
            <person name="Voegtly L."/>
            <person name="Shi R."/>
            <person name="Duckworth R."/>
            <person name="Johnson A."/>
            <person name="Loviza R."/>
            <person name="Walstead R."/>
            <person name="Shah Z."/>
            <person name="Kiflezghi M."/>
            <person name="Wade K."/>
            <person name="Ball S.L."/>
            <person name="Bradley K.W."/>
            <person name="Asai D.J."/>
            <person name="Bowman C.A."/>
            <person name="Russell D.A."/>
            <person name="Pope W.H."/>
            <person name="Jacobs-Sera D."/>
            <person name="Hendrix R.W."/>
            <person name="Hatfull G.F."/>
        </authorList>
    </citation>
    <scope>NUCLEOTIDE SEQUENCE [LARGE SCALE GENOMIC DNA]</scope>
    <source>
        <strain evidence="11 12">DSM 27648</strain>
    </source>
</reference>
<feature type="domain" description="Protein kinase" evidence="10">
    <location>
        <begin position="31"/>
        <end position="304"/>
    </location>
</feature>
<keyword evidence="2 11" id="KW-0723">Serine/threonine-protein kinase</keyword>
<evidence type="ECO:0000256" key="7">
    <source>
        <dbReference type="PROSITE-ProRule" id="PRU10141"/>
    </source>
</evidence>
<dbReference type="GO" id="GO:0004674">
    <property type="term" value="F:protein serine/threonine kinase activity"/>
    <property type="evidence" value="ECO:0007669"/>
    <property type="project" value="UniProtKB-KW"/>
</dbReference>
<dbReference type="GO" id="GO:0005524">
    <property type="term" value="F:ATP binding"/>
    <property type="evidence" value="ECO:0007669"/>
    <property type="project" value="UniProtKB-UniRule"/>
</dbReference>
<evidence type="ECO:0000256" key="5">
    <source>
        <dbReference type="ARBA" id="ARBA00022777"/>
    </source>
</evidence>
<keyword evidence="3" id="KW-0808">Transferase</keyword>
<dbReference type="FunFam" id="1.10.510.10:FF:000021">
    <property type="entry name" value="Serine/threonine protein kinase"/>
    <property type="match status" value="1"/>
</dbReference>
<name>A0A0K1PRJ6_9BACT</name>
<dbReference type="Pfam" id="PF00069">
    <property type="entry name" value="Pkinase"/>
    <property type="match status" value="1"/>
</dbReference>
<keyword evidence="5 11" id="KW-0418">Kinase</keyword>
<keyword evidence="12" id="KW-1185">Reference proteome</keyword>
<dbReference type="STRING" id="1391654.AKJ09_02817"/>
<evidence type="ECO:0000256" key="2">
    <source>
        <dbReference type="ARBA" id="ARBA00022527"/>
    </source>
</evidence>
<dbReference type="KEGG" id="llu:AKJ09_02817"/>
<dbReference type="SMART" id="SM00220">
    <property type="entry name" value="S_TKc"/>
    <property type="match status" value="1"/>
</dbReference>
<dbReference type="InterPro" id="IPR011009">
    <property type="entry name" value="Kinase-like_dom_sf"/>
</dbReference>
<evidence type="ECO:0000256" key="8">
    <source>
        <dbReference type="SAM" id="MobiDB-lite"/>
    </source>
</evidence>
<dbReference type="InterPro" id="IPR000719">
    <property type="entry name" value="Prot_kinase_dom"/>
</dbReference>
<feature type="region of interest" description="Disordered" evidence="8">
    <location>
        <begin position="328"/>
        <end position="368"/>
    </location>
</feature>
<dbReference type="PANTHER" id="PTHR43289">
    <property type="entry name" value="MITOGEN-ACTIVATED PROTEIN KINASE KINASE KINASE 20-RELATED"/>
    <property type="match status" value="1"/>
</dbReference>
<feature type="compositionally biased region" description="Low complexity" evidence="8">
    <location>
        <begin position="342"/>
        <end position="361"/>
    </location>
</feature>
<feature type="transmembrane region" description="Helical" evidence="9">
    <location>
        <begin position="382"/>
        <end position="402"/>
    </location>
</feature>
<evidence type="ECO:0000256" key="6">
    <source>
        <dbReference type="ARBA" id="ARBA00022840"/>
    </source>
</evidence>
<keyword evidence="9" id="KW-1133">Transmembrane helix</keyword>
<dbReference type="Proteomes" id="UP000064967">
    <property type="component" value="Chromosome"/>
</dbReference>
<keyword evidence="6 7" id="KW-0067">ATP-binding</keyword>
<keyword evidence="9" id="KW-0472">Membrane</keyword>
<keyword evidence="9" id="KW-0812">Transmembrane</keyword>
<dbReference type="InterPro" id="IPR017441">
    <property type="entry name" value="Protein_kinase_ATP_BS"/>
</dbReference>
<dbReference type="AlphaFoldDB" id="A0A0K1PRJ6"/>
<evidence type="ECO:0000256" key="9">
    <source>
        <dbReference type="SAM" id="Phobius"/>
    </source>
</evidence>
<dbReference type="InterPro" id="IPR008271">
    <property type="entry name" value="Ser/Thr_kinase_AS"/>
</dbReference>
<evidence type="ECO:0000256" key="3">
    <source>
        <dbReference type="ARBA" id="ARBA00022679"/>
    </source>
</evidence>
<accession>A0A0K1PRJ6</accession>
<dbReference type="Gene3D" id="3.30.200.20">
    <property type="entry name" value="Phosphorylase Kinase, domain 1"/>
    <property type="match status" value="1"/>
</dbReference>
<protein>
    <recommendedName>
        <fullName evidence="1">non-specific serine/threonine protein kinase</fullName>
        <ecNumber evidence="1">2.7.11.1</ecNumber>
    </recommendedName>
</protein>
<dbReference type="RefSeq" id="WP_146647486.1">
    <property type="nucleotide sequence ID" value="NZ_CP012333.1"/>
</dbReference>
<dbReference type="PROSITE" id="PS00107">
    <property type="entry name" value="PROTEIN_KINASE_ATP"/>
    <property type="match status" value="1"/>
</dbReference>
<evidence type="ECO:0000313" key="12">
    <source>
        <dbReference type="Proteomes" id="UP000064967"/>
    </source>
</evidence>
<dbReference type="PROSITE" id="PS00108">
    <property type="entry name" value="PROTEIN_KINASE_ST"/>
    <property type="match status" value="1"/>
</dbReference>
<evidence type="ECO:0000256" key="4">
    <source>
        <dbReference type="ARBA" id="ARBA00022741"/>
    </source>
</evidence>
<keyword evidence="4 7" id="KW-0547">Nucleotide-binding</keyword>
<dbReference type="EC" id="2.7.11.1" evidence="1"/>
<dbReference type="OrthoDB" id="9801841at2"/>
<feature type="binding site" evidence="7">
    <location>
        <position position="60"/>
    </location>
    <ligand>
        <name>ATP</name>
        <dbReference type="ChEBI" id="CHEBI:30616"/>
    </ligand>
</feature>
<sequence length="403" mass="43184">MPTDGDGAEAIRPRMASMPALAASAVIAGQYEVRGVLGEGGTGIVYDAVRLEDGLPVAVKVMHSRLAGDDQIRGRFRREAVILRRLEGPHICPILDFGEVPGEHGRTLLYLALPKLEGRSLEQVLRAEGPLDVPRIIDIMLEICAALRSAHAQGVVHRDLKPANVVVQPDGKVVVVDFGMAKIVTGAGTGTTNLTVHNMLFGTPEYMSPEQARGEELDARCDVYAAGVILYEMLTGEPPFTGPTPLNVLTAHLTSDLEPPSKRAPEGRVSKALESVVMYALERDRDRRYPSVSALAAALMHARTTPDEVDALGPEAFVTKPSGTDAFAATMPSVKVPPSSRPPSSRSGPSSRRRSTPSSRPVTNTQAFAKTVPAEERITRTWVALWVLAALASIALGIYLALR</sequence>
<proteinExistence type="predicted"/>
<evidence type="ECO:0000256" key="1">
    <source>
        <dbReference type="ARBA" id="ARBA00012513"/>
    </source>
</evidence>
<dbReference type="PATRIC" id="fig|1391654.3.peg.2852"/>